<protein>
    <submittedName>
        <fullName evidence="3">Fibronectin-binding protein (FBP)</fullName>
    </submittedName>
</protein>
<gene>
    <name evidence="3" type="ORF">NCTC12360_00457</name>
</gene>
<dbReference type="InterPro" id="IPR038344">
    <property type="entry name" value="EF-G_N_sf"/>
</dbReference>
<dbReference type="Pfam" id="PF16571">
    <property type="entry name" value="FBP_C"/>
    <property type="match status" value="1"/>
</dbReference>
<evidence type="ECO:0000259" key="2">
    <source>
        <dbReference type="Pfam" id="PF16571"/>
    </source>
</evidence>
<dbReference type="Pfam" id="PF07299">
    <property type="entry name" value="EF-G-binding_N"/>
    <property type="match status" value="1"/>
</dbReference>
<evidence type="ECO:0000313" key="4">
    <source>
        <dbReference type="Proteomes" id="UP000254807"/>
    </source>
</evidence>
<dbReference type="InterPro" id="IPR010841">
    <property type="entry name" value="EF-G-binding_N"/>
</dbReference>
<sequence>MTTIEPYQFHFIKHQVQQLVRTYQSVNDRHTIRTVEMLTEEAIQPFFSAEDKEAQSLIRQFFDSSLTMSKSLTILEALKKNVRPFQVPSVKQTEKLFRKVKKLKVPDFSQTDLRDYTYLAWDDIGSQSKFMIVNTQKGYQGIYGHLSTEVTKGICPLCQHESTVSMFLSLTKSGGDGTYTKRGNYICRDSEQCNQQMEQRENLDEFVSLLQMR</sequence>
<proteinExistence type="predicted"/>
<dbReference type="AlphaFoldDB" id="A0A376H0W7"/>
<dbReference type="RefSeq" id="WP_060813296.1">
    <property type="nucleotide sequence ID" value="NZ_JARPZP010000021.1"/>
</dbReference>
<evidence type="ECO:0000313" key="3">
    <source>
        <dbReference type="EMBL" id="STD82038.1"/>
    </source>
</evidence>
<dbReference type="OrthoDB" id="1891078at2"/>
<feature type="domain" description="Elongation factor G-binding protein N-terminal" evidence="1">
    <location>
        <begin position="3"/>
        <end position="86"/>
    </location>
</feature>
<organism evidence="3 4">
    <name type="scientific">Enterococcus gallinarum</name>
    <dbReference type="NCBI Taxonomy" id="1353"/>
    <lineage>
        <taxon>Bacteria</taxon>
        <taxon>Bacillati</taxon>
        <taxon>Bacillota</taxon>
        <taxon>Bacilli</taxon>
        <taxon>Lactobacillales</taxon>
        <taxon>Enterococcaceae</taxon>
        <taxon>Enterococcus</taxon>
    </lineage>
</organism>
<dbReference type="CDD" id="cd16342">
    <property type="entry name" value="FusC_FusB"/>
    <property type="match status" value="1"/>
</dbReference>
<feature type="domain" description="Elongation factor G-binding protein C-terminal treble-clef zinc-finger" evidence="2">
    <location>
        <begin position="98"/>
        <end position="203"/>
    </location>
</feature>
<keyword evidence="4" id="KW-1185">Reference proteome</keyword>
<name>A0A376H0W7_ENTGA</name>
<dbReference type="Gene3D" id="1.20.1280.250">
    <property type="match status" value="1"/>
</dbReference>
<dbReference type="EMBL" id="UFYW01000001">
    <property type="protein sequence ID" value="STD82038.1"/>
    <property type="molecule type" value="Genomic_DNA"/>
</dbReference>
<accession>A0A376H0W7</accession>
<dbReference type="Proteomes" id="UP000254807">
    <property type="component" value="Unassembled WGS sequence"/>
</dbReference>
<evidence type="ECO:0000259" key="1">
    <source>
        <dbReference type="Pfam" id="PF07299"/>
    </source>
</evidence>
<dbReference type="InterPro" id="IPR032330">
    <property type="entry name" value="EF-G-binding_C"/>
</dbReference>
<reference evidence="3 4" key="1">
    <citation type="submission" date="2018-06" db="EMBL/GenBank/DDBJ databases">
        <authorList>
            <consortium name="Pathogen Informatics"/>
            <person name="Doyle S."/>
        </authorList>
    </citation>
    <scope>NUCLEOTIDE SEQUENCE [LARGE SCALE GENOMIC DNA]</scope>
    <source>
        <strain evidence="3 4">NCTC12360</strain>
    </source>
</reference>